<dbReference type="InterPro" id="IPR041881">
    <property type="entry name" value="PqqD_sf"/>
</dbReference>
<evidence type="ECO:0008006" key="3">
    <source>
        <dbReference type="Google" id="ProtNLM"/>
    </source>
</evidence>
<dbReference type="InterPro" id="IPR008792">
    <property type="entry name" value="PQQD"/>
</dbReference>
<gene>
    <name evidence="1" type="ORF">GCM10009754_38810</name>
</gene>
<dbReference type="Pfam" id="PF05402">
    <property type="entry name" value="PqqD"/>
    <property type="match status" value="1"/>
</dbReference>
<dbReference type="Proteomes" id="UP001501116">
    <property type="component" value="Unassembled WGS sequence"/>
</dbReference>
<accession>A0ABN2R4J4</accession>
<name>A0ABN2R4J4_9PSEU</name>
<proteinExistence type="predicted"/>
<dbReference type="EMBL" id="BAAANN010000014">
    <property type="protein sequence ID" value="GAA1963550.1"/>
    <property type="molecule type" value="Genomic_DNA"/>
</dbReference>
<sequence>MSPRLRPDITTTDTGDGTVLLDERTGRYWQLNPTGAQVLDALLSGQRTEQIAARLAAENHLDTEQALRDVTALADRLHAANLVVRS</sequence>
<dbReference type="Gene3D" id="1.10.10.1150">
    <property type="entry name" value="Coenzyme PQQ synthesis protein D (PqqD)"/>
    <property type="match status" value="1"/>
</dbReference>
<keyword evidence="2" id="KW-1185">Reference proteome</keyword>
<evidence type="ECO:0000313" key="2">
    <source>
        <dbReference type="Proteomes" id="UP001501116"/>
    </source>
</evidence>
<protein>
    <recommendedName>
        <fullName evidence="3">Coenzyme PQQ synthesis protein D (PqqD)</fullName>
    </recommendedName>
</protein>
<dbReference type="RefSeq" id="WP_344420260.1">
    <property type="nucleotide sequence ID" value="NZ_BAAANN010000014.1"/>
</dbReference>
<evidence type="ECO:0000313" key="1">
    <source>
        <dbReference type="EMBL" id="GAA1963550.1"/>
    </source>
</evidence>
<reference evidence="1 2" key="1">
    <citation type="journal article" date="2019" name="Int. J. Syst. Evol. Microbiol.">
        <title>The Global Catalogue of Microorganisms (GCM) 10K type strain sequencing project: providing services to taxonomists for standard genome sequencing and annotation.</title>
        <authorList>
            <consortium name="The Broad Institute Genomics Platform"/>
            <consortium name="The Broad Institute Genome Sequencing Center for Infectious Disease"/>
            <person name="Wu L."/>
            <person name="Ma J."/>
        </authorList>
    </citation>
    <scope>NUCLEOTIDE SEQUENCE [LARGE SCALE GENOMIC DNA]</scope>
    <source>
        <strain evidence="1 2">JCM 14545</strain>
    </source>
</reference>
<comment type="caution">
    <text evidence="1">The sequence shown here is derived from an EMBL/GenBank/DDBJ whole genome shotgun (WGS) entry which is preliminary data.</text>
</comment>
<dbReference type="NCBIfam" id="NF033530">
    <property type="entry name" value="lasso_PqqD_Strm"/>
    <property type="match status" value="1"/>
</dbReference>
<organism evidence="1 2">
    <name type="scientific">Amycolatopsis minnesotensis</name>
    <dbReference type="NCBI Taxonomy" id="337894"/>
    <lineage>
        <taxon>Bacteria</taxon>
        <taxon>Bacillati</taxon>
        <taxon>Actinomycetota</taxon>
        <taxon>Actinomycetes</taxon>
        <taxon>Pseudonocardiales</taxon>
        <taxon>Pseudonocardiaceae</taxon>
        <taxon>Amycolatopsis</taxon>
    </lineage>
</organism>